<dbReference type="EMBL" id="BLXT01002187">
    <property type="protein sequence ID" value="GFN91864.1"/>
    <property type="molecule type" value="Genomic_DNA"/>
</dbReference>
<dbReference type="AlphaFoldDB" id="A0AAV3Z8L7"/>
<reference evidence="1 2" key="1">
    <citation type="journal article" date="2021" name="Elife">
        <title>Chloroplast acquisition without the gene transfer in kleptoplastic sea slugs, Plakobranchus ocellatus.</title>
        <authorList>
            <person name="Maeda T."/>
            <person name="Takahashi S."/>
            <person name="Yoshida T."/>
            <person name="Shimamura S."/>
            <person name="Takaki Y."/>
            <person name="Nagai Y."/>
            <person name="Toyoda A."/>
            <person name="Suzuki Y."/>
            <person name="Arimoto A."/>
            <person name="Ishii H."/>
            <person name="Satoh N."/>
            <person name="Nishiyama T."/>
            <person name="Hasebe M."/>
            <person name="Maruyama T."/>
            <person name="Minagawa J."/>
            <person name="Obokata J."/>
            <person name="Shigenobu S."/>
        </authorList>
    </citation>
    <scope>NUCLEOTIDE SEQUENCE [LARGE SCALE GENOMIC DNA]</scope>
</reference>
<proteinExistence type="predicted"/>
<dbReference type="Proteomes" id="UP000735302">
    <property type="component" value="Unassembled WGS sequence"/>
</dbReference>
<evidence type="ECO:0000313" key="2">
    <source>
        <dbReference type="Proteomes" id="UP000735302"/>
    </source>
</evidence>
<comment type="caution">
    <text evidence="1">The sequence shown here is derived from an EMBL/GenBank/DDBJ whole genome shotgun (WGS) entry which is preliminary data.</text>
</comment>
<evidence type="ECO:0000313" key="1">
    <source>
        <dbReference type="EMBL" id="GFN91864.1"/>
    </source>
</evidence>
<accession>A0AAV3Z8L7</accession>
<sequence length="87" mass="9241">MGWGTVVKLQTQTLCCISDGTVVIGSDLRWEGSRFYFSHFFPSRSHLKTLGILRYLLGRGGKVDSDPALRSAGPIIAGSSPSAGALA</sequence>
<gene>
    <name evidence="1" type="ORF">PoB_001837000</name>
</gene>
<organism evidence="1 2">
    <name type="scientific">Plakobranchus ocellatus</name>
    <dbReference type="NCBI Taxonomy" id="259542"/>
    <lineage>
        <taxon>Eukaryota</taxon>
        <taxon>Metazoa</taxon>
        <taxon>Spiralia</taxon>
        <taxon>Lophotrochozoa</taxon>
        <taxon>Mollusca</taxon>
        <taxon>Gastropoda</taxon>
        <taxon>Heterobranchia</taxon>
        <taxon>Euthyneura</taxon>
        <taxon>Panpulmonata</taxon>
        <taxon>Sacoglossa</taxon>
        <taxon>Placobranchoidea</taxon>
        <taxon>Plakobranchidae</taxon>
        <taxon>Plakobranchus</taxon>
    </lineage>
</organism>
<name>A0AAV3Z8L7_9GAST</name>
<keyword evidence="2" id="KW-1185">Reference proteome</keyword>
<protein>
    <submittedName>
        <fullName evidence="1">Uncharacterized protein</fullName>
    </submittedName>
</protein>